<evidence type="ECO:0000313" key="2">
    <source>
        <dbReference type="EMBL" id="AZR72109.1"/>
    </source>
</evidence>
<evidence type="ECO:0000313" key="3">
    <source>
        <dbReference type="Proteomes" id="UP000267250"/>
    </source>
</evidence>
<dbReference type="Proteomes" id="UP000267250">
    <property type="component" value="Chromosome"/>
</dbReference>
<evidence type="ECO:0000259" key="1">
    <source>
        <dbReference type="Pfam" id="PF00126"/>
    </source>
</evidence>
<dbReference type="InterPro" id="IPR036388">
    <property type="entry name" value="WH-like_DNA-bd_sf"/>
</dbReference>
<dbReference type="KEGG" id="aft:BBF96_01090"/>
<keyword evidence="3" id="KW-1185">Reference proteome</keyword>
<dbReference type="EMBL" id="CP016379">
    <property type="protein sequence ID" value="AZR72109.1"/>
    <property type="molecule type" value="Genomic_DNA"/>
</dbReference>
<dbReference type="InterPro" id="IPR036390">
    <property type="entry name" value="WH_DNA-bd_sf"/>
</dbReference>
<dbReference type="OrthoDB" id="285216at2"/>
<dbReference type="PANTHER" id="PTHR30432">
    <property type="entry name" value="TRANSCRIPTIONAL REGULATOR MODE"/>
    <property type="match status" value="1"/>
</dbReference>
<proteinExistence type="predicted"/>
<accession>A0A3Q9HNT4</accession>
<reference evidence="2 3" key="1">
    <citation type="submission" date="2016-07" db="EMBL/GenBank/DDBJ databases">
        <title>Genome and transcriptome analysis of iron-reducing fermentative bacteria Anoxybacter fermentans.</title>
        <authorList>
            <person name="Zeng X."/>
            <person name="Shao Z."/>
        </authorList>
    </citation>
    <scope>NUCLEOTIDE SEQUENCE [LARGE SCALE GENOMIC DNA]</scope>
    <source>
        <strain evidence="2 3">DY22613</strain>
    </source>
</reference>
<dbReference type="PANTHER" id="PTHR30432:SF1">
    <property type="entry name" value="DNA-BINDING TRANSCRIPTIONAL DUAL REGULATOR MODE"/>
    <property type="match status" value="1"/>
</dbReference>
<dbReference type="AlphaFoldDB" id="A0A3Q9HNT4"/>
<dbReference type="Gene3D" id="1.10.10.10">
    <property type="entry name" value="Winged helix-like DNA-binding domain superfamily/Winged helix DNA-binding domain"/>
    <property type="match status" value="1"/>
</dbReference>
<organism evidence="2 3">
    <name type="scientific">Anoxybacter fermentans</name>
    <dbReference type="NCBI Taxonomy" id="1323375"/>
    <lineage>
        <taxon>Bacteria</taxon>
        <taxon>Bacillati</taxon>
        <taxon>Bacillota</taxon>
        <taxon>Clostridia</taxon>
        <taxon>Halanaerobiales</taxon>
        <taxon>Anoxybacter</taxon>
    </lineage>
</organism>
<protein>
    <submittedName>
        <fullName evidence="2">Molybdenum-binding protein</fullName>
    </submittedName>
</protein>
<gene>
    <name evidence="2" type="ORF">BBF96_01090</name>
</gene>
<feature type="domain" description="HTH lysR-type" evidence="1">
    <location>
        <begin position="24"/>
        <end position="83"/>
    </location>
</feature>
<dbReference type="Pfam" id="PF00126">
    <property type="entry name" value="HTH_1"/>
    <property type="match status" value="1"/>
</dbReference>
<dbReference type="InterPro" id="IPR051815">
    <property type="entry name" value="Molybdate_resp_trans_reg"/>
</dbReference>
<dbReference type="InterPro" id="IPR000847">
    <property type="entry name" value="LysR_HTH_N"/>
</dbReference>
<dbReference type="GO" id="GO:0003700">
    <property type="term" value="F:DNA-binding transcription factor activity"/>
    <property type="evidence" value="ECO:0007669"/>
    <property type="project" value="InterPro"/>
</dbReference>
<dbReference type="SUPFAM" id="SSF46785">
    <property type="entry name" value="Winged helix' DNA-binding domain"/>
    <property type="match status" value="1"/>
</dbReference>
<dbReference type="RefSeq" id="WP_127015435.1">
    <property type="nucleotide sequence ID" value="NZ_CP016379.1"/>
</dbReference>
<sequence length="116" mass="13344">MELKFKIWLEEDGEKLFGIGPCDILKRVKRTGSLRRAAAEINMSYSQAWKLIDRLENALGFSLLEKQVGGKTGGGSRLTPEGKMLMDAYENFYQEASEILEKLCDKWFTPFFKKQK</sequence>
<name>A0A3Q9HNT4_9FIRM</name>